<accession>A0A5K1HBH2</accession>
<organism evidence="2">
    <name type="scientific">Nymphaea colorata</name>
    <name type="common">pocket water lily</name>
    <dbReference type="NCBI Taxonomy" id="210225"/>
    <lineage>
        <taxon>Eukaryota</taxon>
        <taxon>Viridiplantae</taxon>
        <taxon>Streptophyta</taxon>
        <taxon>Embryophyta</taxon>
        <taxon>Tracheophyta</taxon>
        <taxon>Spermatophyta</taxon>
        <taxon>Magnoliopsida</taxon>
        <taxon>Nymphaeales</taxon>
        <taxon>Nymphaeaceae</taxon>
        <taxon>Nymphaea</taxon>
    </lineage>
</organism>
<gene>
    <name evidence="2" type="ORF">NYM_LOCUS29187</name>
</gene>
<evidence type="ECO:0008006" key="3">
    <source>
        <dbReference type="Google" id="ProtNLM"/>
    </source>
</evidence>
<protein>
    <recommendedName>
        <fullName evidence="3">Serine/threonine specific protein phosphatases domain-containing protein</fullName>
    </recommendedName>
</protein>
<dbReference type="InterPro" id="IPR029052">
    <property type="entry name" value="Metallo-depent_PP-like"/>
</dbReference>
<feature type="compositionally biased region" description="Basic and acidic residues" evidence="1">
    <location>
        <begin position="47"/>
        <end position="65"/>
    </location>
</feature>
<evidence type="ECO:0000313" key="2">
    <source>
        <dbReference type="EMBL" id="VVW85245.1"/>
    </source>
</evidence>
<sequence length="65" mass="7563">MEGYSYAHKNKCVTVFSAPNYCYRCGNQAAALEFGDTLEINYQKYDPSPKEKETEPTRRVPEYFL</sequence>
<dbReference type="GO" id="GO:0004722">
    <property type="term" value="F:protein serine/threonine phosphatase activity"/>
    <property type="evidence" value="ECO:0007669"/>
    <property type="project" value="InterPro"/>
</dbReference>
<name>A0A5K1HBH2_9MAGN</name>
<dbReference type="AlphaFoldDB" id="A0A5K1HBH2"/>
<proteinExistence type="predicted"/>
<dbReference type="Gene3D" id="3.60.21.10">
    <property type="match status" value="1"/>
</dbReference>
<dbReference type="SUPFAM" id="SSF56300">
    <property type="entry name" value="Metallo-dependent phosphatases"/>
    <property type="match status" value="1"/>
</dbReference>
<dbReference type="EMBL" id="LR721928">
    <property type="protein sequence ID" value="VVW85245.1"/>
    <property type="molecule type" value="Genomic_DNA"/>
</dbReference>
<dbReference type="InterPro" id="IPR047129">
    <property type="entry name" value="PPA2-like"/>
</dbReference>
<dbReference type="PANTHER" id="PTHR45619">
    <property type="entry name" value="SERINE/THREONINE-PROTEIN PHOSPHATASE PP2A-RELATED"/>
    <property type="match status" value="1"/>
</dbReference>
<evidence type="ECO:0000256" key="1">
    <source>
        <dbReference type="SAM" id="MobiDB-lite"/>
    </source>
</evidence>
<feature type="region of interest" description="Disordered" evidence="1">
    <location>
        <begin position="45"/>
        <end position="65"/>
    </location>
</feature>
<reference evidence="2" key="1">
    <citation type="submission" date="2019-09" db="EMBL/GenBank/DDBJ databases">
        <authorList>
            <person name="Zhang L."/>
        </authorList>
    </citation>
    <scope>NUCLEOTIDE SEQUENCE</scope>
</reference>